<dbReference type="Pfam" id="PF04237">
    <property type="entry name" value="YjbR"/>
    <property type="match status" value="2"/>
</dbReference>
<proteinExistence type="predicted"/>
<dbReference type="InterPro" id="IPR058532">
    <property type="entry name" value="YjbR/MT2646/Rv2570-like"/>
</dbReference>
<evidence type="ECO:0000313" key="2">
    <source>
        <dbReference type="Proteomes" id="UP001430679"/>
    </source>
</evidence>
<gene>
    <name evidence="1" type="ORF">LNP81_17960</name>
</gene>
<dbReference type="SUPFAM" id="SSF142906">
    <property type="entry name" value="YjbR-like"/>
    <property type="match status" value="2"/>
</dbReference>
<dbReference type="Gene3D" id="3.90.1150.30">
    <property type="match status" value="2"/>
</dbReference>
<dbReference type="Proteomes" id="UP001430679">
    <property type="component" value="Unassembled WGS sequence"/>
</dbReference>
<name>A0ABS8MJ41_9FLAO</name>
<evidence type="ECO:0000313" key="1">
    <source>
        <dbReference type="EMBL" id="MCC9064897.1"/>
    </source>
</evidence>
<dbReference type="PANTHER" id="PTHR35145:SF1">
    <property type="entry name" value="CYTOPLASMIC PROTEIN"/>
    <property type="match status" value="1"/>
</dbReference>
<dbReference type="GO" id="GO:0003677">
    <property type="term" value="F:DNA binding"/>
    <property type="evidence" value="ECO:0007669"/>
    <property type="project" value="UniProtKB-KW"/>
</dbReference>
<organism evidence="1 2">
    <name type="scientific">Flavobacterium piscisymbiosum</name>
    <dbReference type="NCBI Taxonomy" id="2893753"/>
    <lineage>
        <taxon>Bacteria</taxon>
        <taxon>Pseudomonadati</taxon>
        <taxon>Bacteroidota</taxon>
        <taxon>Flavobacteriia</taxon>
        <taxon>Flavobacteriales</taxon>
        <taxon>Flavobacteriaceae</taxon>
        <taxon>Flavobacterium</taxon>
    </lineage>
</organism>
<dbReference type="InterPro" id="IPR007351">
    <property type="entry name" value="YjbR"/>
</dbReference>
<reference evidence="1" key="1">
    <citation type="submission" date="2021-11" db="EMBL/GenBank/DDBJ databases">
        <title>Description of novel Flavobacterium species.</title>
        <authorList>
            <person name="Saticioglu I.B."/>
            <person name="Ay H."/>
            <person name="Altun S."/>
            <person name="Duman M."/>
        </authorList>
    </citation>
    <scope>NUCLEOTIDE SEQUENCE</scope>
    <source>
        <strain evidence="1">F-30</strain>
    </source>
</reference>
<protein>
    <submittedName>
        <fullName evidence="1">MmcQ/YjbR family DNA-binding protein</fullName>
    </submittedName>
</protein>
<keyword evidence="1" id="KW-0238">DNA-binding</keyword>
<keyword evidence="2" id="KW-1185">Reference proteome</keyword>
<dbReference type="EMBL" id="JAJJMM010000001">
    <property type="protein sequence ID" value="MCC9064897.1"/>
    <property type="molecule type" value="Genomic_DNA"/>
</dbReference>
<dbReference type="RefSeq" id="WP_230038255.1">
    <property type="nucleotide sequence ID" value="NZ_JAJJMM010000001.1"/>
</dbReference>
<dbReference type="InterPro" id="IPR038056">
    <property type="entry name" value="YjbR-like_sf"/>
</dbReference>
<dbReference type="PANTHER" id="PTHR35145">
    <property type="entry name" value="CYTOPLASMIC PROTEIN-RELATED"/>
    <property type="match status" value="1"/>
</dbReference>
<comment type="caution">
    <text evidence="1">The sequence shown here is derived from an EMBL/GenBank/DDBJ whole genome shotgun (WGS) entry which is preliminary data.</text>
</comment>
<accession>A0ABS8MJ41</accession>
<sequence>MNVEDFREYCLSLKGAHDKLIFKNSNSEYDKDILVFFVAEKWFAFANIEVFDFCNLKCNPEESQELQAKYEEITPGYHMNKKHWISVGFNGKIPDTLIKDLVRKSYDLVVATLTIKERQDLNDSTSGGNSKCLKMNIEQFRDYCLSFEQTSEKMPFAGFFRNSKSILVFYVKNKIFCLLDIDSFDSITIKCDSSKIEELKENYSAISKPFNLSHKHWISIKFHEDMSDDEIKLMVENSYHLVAKSIR</sequence>